<dbReference type="AlphaFoldDB" id="A0A7I9ZIE9"/>
<protein>
    <submittedName>
        <fullName evidence="1">Uncharacterized protein</fullName>
    </submittedName>
</protein>
<accession>A0A7I9ZIE9</accession>
<evidence type="ECO:0000313" key="1">
    <source>
        <dbReference type="EMBL" id="GFH00734.1"/>
    </source>
</evidence>
<comment type="caution">
    <text evidence="1">The sequence shown here is derived from an EMBL/GenBank/DDBJ whole genome shotgun (WGS) entry which is preliminary data.</text>
</comment>
<dbReference type="Proteomes" id="UP000465304">
    <property type="component" value="Unassembled WGS sequence"/>
</dbReference>
<dbReference type="EMBL" id="BLLB01000002">
    <property type="protein sequence ID" value="GFH00734.1"/>
    <property type="molecule type" value="Genomic_DNA"/>
</dbReference>
<organism evidence="1 2">
    <name type="scientific">Mycolicibacterium hippocampi</name>
    <dbReference type="NCBI Taxonomy" id="659824"/>
    <lineage>
        <taxon>Bacteria</taxon>
        <taxon>Bacillati</taxon>
        <taxon>Actinomycetota</taxon>
        <taxon>Actinomycetes</taxon>
        <taxon>Mycobacteriales</taxon>
        <taxon>Mycobacteriaceae</taxon>
        <taxon>Mycolicibacterium</taxon>
    </lineage>
</organism>
<proteinExistence type="predicted"/>
<sequence>MELWDGTAIATRVSERNASDNRHPTPLAKGIISGCRGHLGGTTAAQQELMEVANKRKTISGESIV</sequence>
<reference evidence="1 2" key="1">
    <citation type="journal article" date="2019" name="Emerg. Microbes Infect.">
        <title>Comprehensive subspecies identification of 175 nontuberculous mycobacteria species based on 7547 genomic profiles.</title>
        <authorList>
            <person name="Matsumoto Y."/>
            <person name="Kinjo T."/>
            <person name="Motooka D."/>
            <person name="Nabeya D."/>
            <person name="Jung N."/>
            <person name="Uechi K."/>
            <person name="Horii T."/>
            <person name="Iida T."/>
            <person name="Fujita J."/>
            <person name="Nakamura S."/>
        </authorList>
    </citation>
    <scope>NUCLEOTIDE SEQUENCE [LARGE SCALE GENOMIC DNA]</scope>
    <source>
        <strain evidence="1 2">JCM 30996</strain>
    </source>
</reference>
<gene>
    <name evidence="1" type="ORF">MHIP_12170</name>
</gene>
<evidence type="ECO:0000313" key="2">
    <source>
        <dbReference type="Proteomes" id="UP000465304"/>
    </source>
</evidence>
<keyword evidence="2" id="KW-1185">Reference proteome</keyword>
<name>A0A7I9ZIE9_9MYCO</name>